<dbReference type="NCBIfam" id="TIGR01901">
    <property type="entry name" value="adhes_NPXG"/>
    <property type="match status" value="1"/>
</dbReference>
<dbReference type="Gene3D" id="2.160.20.10">
    <property type="entry name" value="Single-stranded right-handed beta-helix, Pectin lyase-like"/>
    <property type="match status" value="1"/>
</dbReference>
<keyword evidence="1" id="KW-0732">Signal</keyword>
<dbReference type="InterPro" id="IPR011050">
    <property type="entry name" value="Pectin_lyase_fold/virulence"/>
</dbReference>
<dbReference type="SUPFAM" id="SSF51126">
    <property type="entry name" value="Pectin lyase-like"/>
    <property type="match status" value="1"/>
</dbReference>
<dbReference type="InterPro" id="IPR008638">
    <property type="entry name" value="FhaB/CdiA-like_TPS"/>
</dbReference>
<accession>A0A5T1J0I5</accession>
<sequence length="676" mass="72588">MKKMSKHIVLSFAVSSLLFSQAYALPQGGKFTHGTSGTIHTSGNTVTITGKGQNHVIQWGGGFNIGQNESVNFNGKNQNYLNIAYQKDASKIDGALNGGNNNIFLVNPMGVLIGKTGTITAGKFVASTTPLSDNNVKTFLEKGASFSPAFDVSKQGNIINLGKINADNIVLIGNKVEIGVGGRINGKDGASNAKEAHLVGNYVYVSVGKDKENKNTIKIDKDGFKGTAIVEGFMQRDMTSFANDKYQFGDFGSIKSQSYDFYRAITIGGHYYNNGQNINHYMNANEWKLFADGWNSDALNGDIFKDGLTTIRLMSDIDFSYLTSNGKQIAIDPVGANKYAFSGNFDGGNYTLKNILINAQNTDKGWNTGIFGKVEGKDGNNKAKIYNLNVDGLKFSGKTNSGGAFVGQSSNADFSNIHLKNIGDLIFFDPNSKNRTDGFLYGGGFVGYAKSGSSFNRISLDNFFKIALQPEGKFSSAYIDIYLGGFAGYSEGSNFSNILLNNIGGVTILGSETGGNIFAGGFVGYAGDKSYFSQIDLKNIGRIYGIVAEGNKFVKHTAASGFAGAVNGTNSFEKISLINFGDIIAKRGYVWTPDGIASDKLFNVGSGGFIGILNPLDKDILYVGFKNILINFDQKMQIYAKAGDGVGGWFGNDYNNYEFNAAGGFLGGFLILELEM</sequence>
<gene>
    <name evidence="3" type="ORF">B6428_04745</name>
    <name evidence="4" type="ORF">F0172_07160</name>
</gene>
<name>A0A5T1J0I5_CAMJU</name>
<dbReference type="RefSeq" id="WP_165434213.1">
    <property type="nucleotide sequence ID" value="NZ_CP012234.1"/>
</dbReference>
<dbReference type="SMART" id="SM00912">
    <property type="entry name" value="Haemagg_act"/>
    <property type="match status" value="1"/>
</dbReference>
<dbReference type="InterPro" id="IPR012334">
    <property type="entry name" value="Pectin_lyas_fold"/>
</dbReference>
<feature type="signal peptide" evidence="1">
    <location>
        <begin position="1"/>
        <end position="24"/>
    </location>
</feature>
<organism evidence="3">
    <name type="scientific">Campylobacter jejuni</name>
    <dbReference type="NCBI Taxonomy" id="197"/>
    <lineage>
        <taxon>Bacteria</taxon>
        <taxon>Pseudomonadati</taxon>
        <taxon>Campylobacterota</taxon>
        <taxon>Epsilonproteobacteria</taxon>
        <taxon>Campylobacterales</taxon>
        <taxon>Campylobacteraceae</taxon>
        <taxon>Campylobacter</taxon>
    </lineage>
</organism>
<evidence type="ECO:0000256" key="1">
    <source>
        <dbReference type="SAM" id="SignalP"/>
    </source>
</evidence>
<comment type="caution">
    <text evidence="3">The sequence shown here is derived from an EMBL/GenBank/DDBJ whole genome shotgun (WGS) entry which is preliminary data.</text>
</comment>
<dbReference type="EMBL" id="AAKDDM010000009">
    <property type="protein sequence ID" value="ECQ8482254.1"/>
    <property type="molecule type" value="Genomic_DNA"/>
</dbReference>
<evidence type="ECO:0000313" key="3">
    <source>
        <dbReference type="EMBL" id="EAL0748875.1"/>
    </source>
</evidence>
<dbReference type="AlphaFoldDB" id="A0A5T1J0I5"/>
<reference evidence="3" key="1">
    <citation type="submission" date="2018-05" db="EMBL/GenBank/DDBJ databases">
        <authorList>
            <consortium name="PulseNet: The National Subtyping Network for Foodborne Disease Surveillance"/>
            <person name="Tarr C.L."/>
            <person name="Trees E."/>
            <person name="Katz L.S."/>
            <person name="Carleton-Romer H.A."/>
            <person name="Stroika S."/>
            <person name="Kucerova Z."/>
            <person name="Roache K.F."/>
            <person name="Sabol A.L."/>
            <person name="Besser J."/>
            <person name="Gerner-Smidt P."/>
        </authorList>
    </citation>
    <scope>NUCLEOTIDE SEQUENCE</scope>
    <source>
        <strain evidence="3">PNUSAC001730</strain>
        <strain evidence="4">PNUSAC011450</strain>
    </source>
</reference>
<dbReference type="EMBL" id="AACLFB010000010">
    <property type="protein sequence ID" value="EAL0748875.1"/>
    <property type="molecule type" value="Genomic_DNA"/>
</dbReference>
<protein>
    <submittedName>
        <fullName evidence="3">Filamentous hemagglutinin N-terminal domain-containing protein</fullName>
    </submittedName>
</protein>
<dbReference type="Pfam" id="PF05860">
    <property type="entry name" value="TPS"/>
    <property type="match status" value="1"/>
</dbReference>
<evidence type="ECO:0000313" key="4">
    <source>
        <dbReference type="EMBL" id="ECQ8482254.1"/>
    </source>
</evidence>
<feature type="domain" description="Filamentous haemagglutinin FhaB/tRNA nuclease CdiA-like TPS" evidence="2">
    <location>
        <begin position="22"/>
        <end position="135"/>
    </location>
</feature>
<evidence type="ECO:0000259" key="2">
    <source>
        <dbReference type="SMART" id="SM00912"/>
    </source>
</evidence>
<proteinExistence type="predicted"/>
<feature type="chain" id="PRO_5033499517" evidence="1">
    <location>
        <begin position="25"/>
        <end position="676"/>
    </location>
</feature>